<sequence length="396" mass="44337">MKKINILPIALVLAPLLGAAQNSPFTLTGKVADHKRAVDNTIYLKFRQNGKEINDSTKMVNGAYTFKGVLSYPVKATIQLKVADSVEQYHKQTRILKDYAHEFYIDKGKLSANATGTLNSTIVKGSAADDNRQELQKMLDPYYKISSRIYHEEGRKAYDNKDSIAIALYTKKSYKVQDQIDSVKKAYLFSHPQSGIVLELLGEYTRTILEPSEIEPLFKQVQPAIKVSTEGLAYAKRIEQARTTALGTQAPDFKLKDRNGKEVNLSSLKGKLVLLDFWGSWCFPCRSTHPHLRKLYAEYKAKGFEILGVASERGTPEENYKKWTAALDQDQMTWVNVLAEKGEPNKPAIPALYSVNAYPTKVLINKDGRIVKKFVGSGQANADALDNLVKQLLQAD</sequence>
<organism evidence="1 2">
    <name type="scientific">Pedobacter africanus</name>
    <dbReference type="NCBI Taxonomy" id="151894"/>
    <lineage>
        <taxon>Bacteria</taxon>
        <taxon>Pseudomonadati</taxon>
        <taxon>Bacteroidota</taxon>
        <taxon>Sphingobacteriia</taxon>
        <taxon>Sphingobacteriales</taxon>
        <taxon>Sphingobacteriaceae</taxon>
        <taxon>Pedobacter</taxon>
    </lineage>
</organism>
<gene>
    <name evidence="1" type="ORF">J2X78_002883</name>
</gene>
<accession>A0ACC6KY72</accession>
<reference evidence="1" key="1">
    <citation type="submission" date="2023-07" db="EMBL/GenBank/DDBJ databases">
        <title>Sorghum-associated microbial communities from plants grown in Nebraska, USA.</title>
        <authorList>
            <person name="Schachtman D."/>
        </authorList>
    </citation>
    <scope>NUCLEOTIDE SEQUENCE</scope>
    <source>
        <strain evidence="1">2697</strain>
    </source>
</reference>
<evidence type="ECO:0000313" key="1">
    <source>
        <dbReference type="EMBL" id="MDR6784318.1"/>
    </source>
</evidence>
<evidence type="ECO:0000313" key="2">
    <source>
        <dbReference type="Proteomes" id="UP001246858"/>
    </source>
</evidence>
<proteinExistence type="predicted"/>
<protein>
    <submittedName>
        <fullName evidence="1">Thiol-disulfide isomerase/thioredoxin</fullName>
    </submittedName>
</protein>
<keyword evidence="2" id="KW-1185">Reference proteome</keyword>
<name>A0ACC6KY72_9SPHI</name>
<comment type="caution">
    <text evidence="1">The sequence shown here is derived from an EMBL/GenBank/DDBJ whole genome shotgun (WGS) entry which is preliminary data.</text>
</comment>
<dbReference type="Proteomes" id="UP001246858">
    <property type="component" value="Unassembled WGS sequence"/>
</dbReference>
<keyword evidence="1" id="KW-0413">Isomerase</keyword>
<dbReference type="EMBL" id="JAVDTF010000002">
    <property type="protein sequence ID" value="MDR6784318.1"/>
    <property type="molecule type" value="Genomic_DNA"/>
</dbReference>